<keyword evidence="2" id="KW-1185">Reference proteome</keyword>
<evidence type="ECO:0000313" key="2">
    <source>
        <dbReference type="Proteomes" id="UP001177021"/>
    </source>
</evidence>
<proteinExistence type="predicted"/>
<gene>
    <name evidence="1" type="ORF">MILVUS5_LOCUS36570</name>
</gene>
<name>A0ACB0LXB9_TRIPR</name>
<organism evidence="1 2">
    <name type="scientific">Trifolium pratense</name>
    <name type="common">Red clover</name>
    <dbReference type="NCBI Taxonomy" id="57577"/>
    <lineage>
        <taxon>Eukaryota</taxon>
        <taxon>Viridiplantae</taxon>
        <taxon>Streptophyta</taxon>
        <taxon>Embryophyta</taxon>
        <taxon>Tracheophyta</taxon>
        <taxon>Spermatophyta</taxon>
        <taxon>Magnoliopsida</taxon>
        <taxon>eudicotyledons</taxon>
        <taxon>Gunneridae</taxon>
        <taxon>Pentapetalae</taxon>
        <taxon>rosids</taxon>
        <taxon>fabids</taxon>
        <taxon>Fabales</taxon>
        <taxon>Fabaceae</taxon>
        <taxon>Papilionoideae</taxon>
        <taxon>50 kb inversion clade</taxon>
        <taxon>NPAAA clade</taxon>
        <taxon>Hologalegina</taxon>
        <taxon>IRL clade</taxon>
        <taxon>Trifolieae</taxon>
        <taxon>Trifolium</taxon>
    </lineage>
</organism>
<evidence type="ECO:0000313" key="1">
    <source>
        <dbReference type="EMBL" id="CAJ2673036.1"/>
    </source>
</evidence>
<comment type="caution">
    <text evidence="1">The sequence shown here is derived from an EMBL/GenBank/DDBJ whole genome shotgun (WGS) entry which is preliminary data.</text>
</comment>
<protein>
    <submittedName>
        <fullName evidence="1">Uncharacterized protein</fullName>
    </submittedName>
</protein>
<sequence>MFQIFRENEETAVHIESNGVRTPVVFMWEQTVCKYEGEGHGVIEFPKHVVEQCLLKDQKLITLIDETNNKSYECDVETVNGGSNEKYVAKGWFECLEDMGLKDGDKLLFVVENPPTKMYVHLLVWD</sequence>
<reference evidence="1" key="1">
    <citation type="submission" date="2023-10" db="EMBL/GenBank/DDBJ databases">
        <authorList>
            <person name="Rodriguez Cubillos JULIANA M."/>
            <person name="De Vega J."/>
        </authorList>
    </citation>
    <scope>NUCLEOTIDE SEQUENCE</scope>
</reference>
<dbReference type="Proteomes" id="UP001177021">
    <property type="component" value="Unassembled WGS sequence"/>
</dbReference>
<dbReference type="EMBL" id="CASHSV030000716">
    <property type="protein sequence ID" value="CAJ2673036.1"/>
    <property type="molecule type" value="Genomic_DNA"/>
</dbReference>
<accession>A0ACB0LXB9</accession>